<feature type="domain" description="RNase H type-1" evidence="1">
    <location>
        <begin position="457"/>
        <end position="576"/>
    </location>
</feature>
<dbReference type="InterPro" id="IPR002156">
    <property type="entry name" value="RNaseH_domain"/>
</dbReference>
<dbReference type="InterPro" id="IPR044730">
    <property type="entry name" value="RNase_H-like_dom_plant"/>
</dbReference>
<dbReference type="SUPFAM" id="SSF53098">
    <property type="entry name" value="Ribonuclease H-like"/>
    <property type="match status" value="1"/>
</dbReference>
<dbReference type="Pfam" id="PF13966">
    <property type="entry name" value="zf-RVT"/>
    <property type="match status" value="1"/>
</dbReference>
<dbReference type="PANTHER" id="PTHR47074:SF11">
    <property type="entry name" value="REVERSE TRANSCRIPTASE-LIKE PROTEIN"/>
    <property type="match status" value="1"/>
</dbReference>
<dbReference type="CDD" id="cd06222">
    <property type="entry name" value="RNase_H_like"/>
    <property type="match status" value="1"/>
</dbReference>
<evidence type="ECO:0000259" key="1">
    <source>
        <dbReference type="Pfam" id="PF13456"/>
    </source>
</evidence>
<dbReference type="EMBL" id="OIVN01002201">
    <property type="protein sequence ID" value="SPD01464.1"/>
    <property type="molecule type" value="Genomic_DNA"/>
</dbReference>
<dbReference type="GO" id="GO:0003676">
    <property type="term" value="F:nucleic acid binding"/>
    <property type="evidence" value="ECO:0007669"/>
    <property type="project" value="InterPro"/>
</dbReference>
<evidence type="ECO:0000259" key="2">
    <source>
        <dbReference type="Pfam" id="PF13966"/>
    </source>
</evidence>
<gene>
    <name evidence="3" type="ORF">FSB_LOCUS29346</name>
</gene>
<dbReference type="InterPro" id="IPR052929">
    <property type="entry name" value="RNase_H-like_EbsB-rel"/>
</dbReference>
<dbReference type="InterPro" id="IPR026960">
    <property type="entry name" value="RVT-Znf"/>
</dbReference>
<organism evidence="3">
    <name type="scientific">Fagus sylvatica</name>
    <name type="common">Beechnut</name>
    <dbReference type="NCBI Taxonomy" id="28930"/>
    <lineage>
        <taxon>Eukaryota</taxon>
        <taxon>Viridiplantae</taxon>
        <taxon>Streptophyta</taxon>
        <taxon>Embryophyta</taxon>
        <taxon>Tracheophyta</taxon>
        <taxon>Spermatophyta</taxon>
        <taxon>Magnoliopsida</taxon>
        <taxon>eudicotyledons</taxon>
        <taxon>Gunneridae</taxon>
        <taxon>Pentapetalae</taxon>
        <taxon>rosids</taxon>
        <taxon>fabids</taxon>
        <taxon>Fagales</taxon>
        <taxon>Fagaceae</taxon>
        <taxon>Fagus</taxon>
    </lineage>
</organism>
<dbReference type="InterPro" id="IPR036397">
    <property type="entry name" value="RNaseH_sf"/>
</dbReference>
<proteinExistence type="predicted"/>
<accession>A0A2N9GQF0</accession>
<sequence length="609" mass="69410">MKRKRGFLGVKLDFNKAYDRMEWNFLETVLVAFGFSEKVVHLLMQCVTTVQFTLLLNGGIWASFHPTRGLRQDDVILICKAKMDEVRSLLSCIDTYCTWSGQSINIDKSGAFYSNGVHTQFKNQEGGLGFRKFWNLNQAILAKLACVSSWTWKSIEGVKHLISLGACLQVGNGNNILVWEDPWVPDCLNFIPKPKGGSPPNSSLAVSQLFNQDRLSWNEHKLRELFDPEDAQAISRIPLMSIDKPDKWIWTKANNGEFNLKSAYGLTRNVQDIRVCDPLWKNVWKSQLHERLKMLLWRIASNLLPTKNNLDRFINPVDQCCPLCEIEQESIVHIFVYCSVAKACWFGSRWSIKSEFLSINNGTQLVSFILNPPDNLFQSQDDRKEFSLFGTLLLDGIWRLRNSVVFYGNKAMPEDVLKILYKSFQEHWDVRKIKFSDDRTRRFSYWSKPACGHIKINCDAAIGPSYSVIAIVARDWRGSLLFALSKKVNTNIPVQAEAEALRWSVLIAVDRKLQKVMFESDSQICINAVTLASFKPPWRIHGLILDIEAATKHIPGSAFNWVYREANEAAHQLANWSLKNAFFGPFDLNHAPSSFISVISNEAVSSSIV</sequence>
<dbReference type="Gene3D" id="3.30.420.10">
    <property type="entry name" value="Ribonuclease H-like superfamily/Ribonuclease H"/>
    <property type="match status" value="1"/>
</dbReference>
<protein>
    <recommendedName>
        <fullName evidence="4">Reverse transcriptase zinc-binding domain-containing protein</fullName>
    </recommendedName>
</protein>
<name>A0A2N9GQF0_FAGSY</name>
<dbReference type="AlphaFoldDB" id="A0A2N9GQF0"/>
<evidence type="ECO:0000313" key="3">
    <source>
        <dbReference type="EMBL" id="SPD01464.1"/>
    </source>
</evidence>
<dbReference type="InterPro" id="IPR012337">
    <property type="entry name" value="RNaseH-like_sf"/>
</dbReference>
<reference evidence="3" key="1">
    <citation type="submission" date="2018-02" db="EMBL/GenBank/DDBJ databases">
        <authorList>
            <person name="Cohen D.B."/>
            <person name="Kent A.D."/>
        </authorList>
    </citation>
    <scope>NUCLEOTIDE SEQUENCE</scope>
</reference>
<evidence type="ECO:0008006" key="4">
    <source>
        <dbReference type="Google" id="ProtNLM"/>
    </source>
</evidence>
<dbReference type="Pfam" id="PF13456">
    <property type="entry name" value="RVT_3"/>
    <property type="match status" value="1"/>
</dbReference>
<feature type="domain" description="Reverse transcriptase zinc-binding" evidence="2">
    <location>
        <begin position="258"/>
        <end position="345"/>
    </location>
</feature>
<dbReference type="GO" id="GO:0004523">
    <property type="term" value="F:RNA-DNA hybrid ribonuclease activity"/>
    <property type="evidence" value="ECO:0007669"/>
    <property type="project" value="InterPro"/>
</dbReference>
<dbReference type="PANTHER" id="PTHR47074">
    <property type="entry name" value="BNAC02G40300D PROTEIN"/>
    <property type="match status" value="1"/>
</dbReference>